<dbReference type="HOGENOM" id="CLU_000837_20_3_1"/>
<evidence type="ECO:0000256" key="3">
    <source>
        <dbReference type="ARBA" id="ARBA00022737"/>
    </source>
</evidence>
<evidence type="ECO:0000256" key="2">
    <source>
        <dbReference type="ARBA" id="ARBA00022614"/>
    </source>
</evidence>
<dbReference type="Proteomes" id="UP000004995">
    <property type="component" value="Unassembled WGS sequence"/>
</dbReference>
<sequence>MSGGPDMIASAVIQHVGSMLGDKAWERIELLWNFENDAKEMKDKMFNLQVALNNAEKRSQESEDALARLWLKKYKSVAYDMEDTLDELGANAMIWRNSTCTAHVLSSV</sequence>
<keyword evidence="2" id="KW-0433">Leucine-rich repeat</keyword>
<dbReference type="eggNOG" id="KOG4658">
    <property type="taxonomic scope" value="Eukaryota"/>
</dbReference>
<evidence type="ECO:0000313" key="7">
    <source>
        <dbReference type="EnsemblPlants" id="KQL08602"/>
    </source>
</evidence>
<protein>
    <recommendedName>
        <fullName evidence="6">Disease resistance N-terminal domain-containing protein</fullName>
    </recommendedName>
</protein>
<dbReference type="InParanoid" id="K3XSZ8"/>
<dbReference type="AlphaFoldDB" id="K3XSZ8"/>
<dbReference type="EnsemblPlants" id="KQL08602">
    <property type="protein sequence ID" value="KQL08602"/>
    <property type="gene ID" value="SETIT_005053mg"/>
</dbReference>
<proteinExistence type="inferred from homology"/>
<reference evidence="8" key="1">
    <citation type="journal article" date="2012" name="Nat. Biotechnol.">
        <title>Reference genome sequence of the model plant Setaria.</title>
        <authorList>
            <person name="Bennetzen J.L."/>
            <person name="Schmutz J."/>
            <person name="Wang H."/>
            <person name="Percifield R."/>
            <person name="Hawkins J."/>
            <person name="Pontaroli A.C."/>
            <person name="Estep M."/>
            <person name="Feng L."/>
            <person name="Vaughn J.N."/>
            <person name="Grimwood J."/>
            <person name="Jenkins J."/>
            <person name="Barry K."/>
            <person name="Lindquist E."/>
            <person name="Hellsten U."/>
            <person name="Deshpande S."/>
            <person name="Wang X."/>
            <person name="Wu X."/>
            <person name="Mitros T."/>
            <person name="Triplett J."/>
            <person name="Yang X."/>
            <person name="Ye C.Y."/>
            <person name="Mauro-Herrera M."/>
            <person name="Wang L."/>
            <person name="Li P."/>
            <person name="Sharma M."/>
            <person name="Sharma R."/>
            <person name="Ronald P.C."/>
            <person name="Panaud O."/>
            <person name="Kellogg E.A."/>
            <person name="Brutnell T.P."/>
            <person name="Doust A.N."/>
            <person name="Tuskan G.A."/>
            <person name="Rokhsar D."/>
            <person name="Devos K.M."/>
        </authorList>
    </citation>
    <scope>NUCLEOTIDE SEQUENCE [LARGE SCALE GENOMIC DNA]</scope>
    <source>
        <strain evidence="8">cv. Yugu1</strain>
    </source>
</reference>
<name>K3XSZ8_SETIT</name>
<feature type="domain" description="Disease resistance N-terminal" evidence="6">
    <location>
        <begin position="10"/>
        <end position="93"/>
    </location>
</feature>
<keyword evidence="4" id="KW-0547">Nucleotide-binding</keyword>
<dbReference type="GO" id="GO:0006952">
    <property type="term" value="P:defense response"/>
    <property type="evidence" value="ECO:0007669"/>
    <property type="project" value="UniProtKB-KW"/>
</dbReference>
<dbReference type="Gramene" id="KQL08602">
    <property type="protein sequence ID" value="KQL08602"/>
    <property type="gene ID" value="SETIT_005053mg"/>
</dbReference>
<dbReference type="Pfam" id="PF18052">
    <property type="entry name" value="Rx_N"/>
    <property type="match status" value="1"/>
</dbReference>
<keyword evidence="8" id="KW-1185">Reference proteome</keyword>
<evidence type="ECO:0000256" key="1">
    <source>
        <dbReference type="ARBA" id="ARBA00008894"/>
    </source>
</evidence>
<comment type="similarity">
    <text evidence="1">Belongs to the disease resistance NB-LRR family.</text>
</comment>
<accession>K3XSZ8</accession>
<organism evidence="7 8">
    <name type="scientific">Setaria italica</name>
    <name type="common">Foxtail millet</name>
    <name type="synonym">Panicum italicum</name>
    <dbReference type="NCBI Taxonomy" id="4555"/>
    <lineage>
        <taxon>Eukaryota</taxon>
        <taxon>Viridiplantae</taxon>
        <taxon>Streptophyta</taxon>
        <taxon>Embryophyta</taxon>
        <taxon>Tracheophyta</taxon>
        <taxon>Spermatophyta</taxon>
        <taxon>Magnoliopsida</taxon>
        <taxon>Liliopsida</taxon>
        <taxon>Poales</taxon>
        <taxon>Poaceae</taxon>
        <taxon>PACMAD clade</taxon>
        <taxon>Panicoideae</taxon>
        <taxon>Panicodae</taxon>
        <taxon>Paniceae</taxon>
        <taxon>Cenchrinae</taxon>
        <taxon>Setaria</taxon>
    </lineage>
</organism>
<reference evidence="7" key="2">
    <citation type="submission" date="2018-08" db="UniProtKB">
        <authorList>
            <consortium name="EnsemblPlants"/>
        </authorList>
    </citation>
    <scope>IDENTIFICATION</scope>
    <source>
        <strain evidence="7">Yugu1</strain>
    </source>
</reference>
<keyword evidence="5" id="KW-0611">Plant defense</keyword>
<evidence type="ECO:0000259" key="6">
    <source>
        <dbReference type="Pfam" id="PF18052"/>
    </source>
</evidence>
<dbReference type="InterPro" id="IPR041118">
    <property type="entry name" value="Rx_N"/>
</dbReference>
<dbReference type="GO" id="GO:0000166">
    <property type="term" value="F:nucleotide binding"/>
    <property type="evidence" value="ECO:0007669"/>
    <property type="project" value="UniProtKB-KW"/>
</dbReference>
<evidence type="ECO:0000313" key="8">
    <source>
        <dbReference type="Proteomes" id="UP000004995"/>
    </source>
</evidence>
<evidence type="ECO:0000256" key="5">
    <source>
        <dbReference type="ARBA" id="ARBA00022821"/>
    </source>
</evidence>
<evidence type="ECO:0000256" key="4">
    <source>
        <dbReference type="ARBA" id="ARBA00022741"/>
    </source>
</evidence>
<dbReference type="EMBL" id="AGNK02003460">
    <property type="status" value="NOT_ANNOTATED_CDS"/>
    <property type="molecule type" value="Genomic_DNA"/>
</dbReference>
<dbReference type="OMA" id="NSTCTAH"/>
<keyword evidence="3" id="KW-0677">Repeat</keyword>
<dbReference type="Gene3D" id="1.20.5.4130">
    <property type="match status" value="1"/>
</dbReference>